<feature type="signal peptide" evidence="1">
    <location>
        <begin position="1"/>
        <end position="34"/>
    </location>
</feature>
<dbReference type="KEGG" id="ahel:Q31a_35360"/>
<protein>
    <recommendedName>
        <fullName evidence="2">Cellulose-binding Sde182 nucleoside hydrolase-like domain-containing protein</fullName>
    </recommendedName>
</protein>
<proteinExistence type="predicted"/>
<dbReference type="SUPFAM" id="SSF53590">
    <property type="entry name" value="Nucleoside hydrolase"/>
    <property type="match status" value="1"/>
</dbReference>
<organism evidence="3 4">
    <name type="scientific">Aureliella helgolandensis</name>
    <dbReference type="NCBI Taxonomy" id="2527968"/>
    <lineage>
        <taxon>Bacteria</taxon>
        <taxon>Pseudomonadati</taxon>
        <taxon>Planctomycetota</taxon>
        <taxon>Planctomycetia</taxon>
        <taxon>Pirellulales</taxon>
        <taxon>Pirellulaceae</taxon>
        <taxon>Aureliella</taxon>
    </lineage>
</organism>
<evidence type="ECO:0000256" key="1">
    <source>
        <dbReference type="SAM" id="SignalP"/>
    </source>
</evidence>
<name>A0A518G9G3_9BACT</name>
<dbReference type="EMBL" id="CP036298">
    <property type="protein sequence ID" value="QDV25213.1"/>
    <property type="molecule type" value="Genomic_DNA"/>
</dbReference>
<evidence type="ECO:0000313" key="4">
    <source>
        <dbReference type="Proteomes" id="UP000318017"/>
    </source>
</evidence>
<accession>A0A518G9G3</accession>
<gene>
    <name evidence="3" type="ORF">Q31a_35360</name>
</gene>
<reference evidence="3 4" key="1">
    <citation type="submission" date="2019-02" db="EMBL/GenBank/DDBJ databases">
        <title>Deep-cultivation of Planctomycetes and their phenomic and genomic characterization uncovers novel biology.</title>
        <authorList>
            <person name="Wiegand S."/>
            <person name="Jogler M."/>
            <person name="Boedeker C."/>
            <person name="Pinto D."/>
            <person name="Vollmers J."/>
            <person name="Rivas-Marin E."/>
            <person name="Kohn T."/>
            <person name="Peeters S.H."/>
            <person name="Heuer A."/>
            <person name="Rast P."/>
            <person name="Oberbeckmann S."/>
            <person name="Bunk B."/>
            <person name="Jeske O."/>
            <person name="Meyerdierks A."/>
            <person name="Storesund J.E."/>
            <person name="Kallscheuer N."/>
            <person name="Luecker S."/>
            <person name="Lage O.M."/>
            <person name="Pohl T."/>
            <person name="Merkel B.J."/>
            <person name="Hornburger P."/>
            <person name="Mueller R.-W."/>
            <person name="Bruemmer F."/>
            <person name="Labrenz M."/>
            <person name="Spormann A.M."/>
            <person name="Op den Camp H."/>
            <person name="Overmann J."/>
            <person name="Amann R."/>
            <person name="Jetten M.S.M."/>
            <person name="Mascher T."/>
            <person name="Medema M.H."/>
            <person name="Devos D.P."/>
            <person name="Kaster A.-K."/>
            <person name="Ovreas L."/>
            <person name="Rohde M."/>
            <person name="Galperin M.Y."/>
            <person name="Jogler C."/>
        </authorList>
    </citation>
    <scope>NUCLEOTIDE SEQUENCE [LARGE SCALE GENOMIC DNA]</scope>
    <source>
        <strain evidence="3 4">Q31a</strain>
    </source>
</reference>
<dbReference type="AlphaFoldDB" id="A0A518G9G3"/>
<evidence type="ECO:0000313" key="3">
    <source>
        <dbReference type="EMBL" id="QDV25213.1"/>
    </source>
</evidence>
<dbReference type="InterPro" id="IPR011483">
    <property type="entry name" value="Sde182_NH-like"/>
</dbReference>
<feature type="chain" id="PRO_5021734400" description="Cellulose-binding Sde182 nucleoside hydrolase-like domain-containing protein" evidence="1">
    <location>
        <begin position="35"/>
        <end position="440"/>
    </location>
</feature>
<dbReference type="Pfam" id="PF07632">
    <property type="entry name" value="Sde182_NH-like"/>
    <property type="match status" value="1"/>
</dbReference>
<keyword evidence="4" id="KW-1185">Reference proteome</keyword>
<keyword evidence="1" id="KW-0732">Signal</keyword>
<dbReference type="Proteomes" id="UP000318017">
    <property type="component" value="Chromosome"/>
</dbReference>
<evidence type="ECO:0000259" key="2">
    <source>
        <dbReference type="Pfam" id="PF07632"/>
    </source>
</evidence>
<dbReference type="Gene3D" id="3.90.245.10">
    <property type="entry name" value="Ribonucleoside hydrolase-like"/>
    <property type="match status" value="1"/>
</dbReference>
<sequence precursor="true">MYTYLSIADPLSHRFRRFAVSLCILAAMASNLTAEDGALAGVRHRVLVSSDIGGTDPDDVQSMVHLLVYADVFDLEGLVSSPYGPGRKEHILQVVDAYEQDFPQLSSHSASYPEPDAVRAICKQGAIDSPRASGLGNPTEGSAWIIQCAKRDDDRPLHVLVWGGMEDLAQALHDAPEISPKLRVYWIGGPNKKWSVDAYNYVEQHHPQLWMIEANATYRGWFVGGNQKGEWNNRAFVTEHIADHGALGAAFVNAKGDIKMGDTPSVARLLWGASEDPTLPSWGGQFVPIWDGRKTIFEEWPQQSASVEVFGVTEFALPLPAGYTATNTTSMVLNRGVPASIGVVDGNVLRFRFSPRDAKTWSYVLRSDFDKLDGLSGKFDAVPPPLSRTRLPSNEHPNWWIDDPDPAAAVGVHPGANSVSQWREKYLHDFAQRMDRCKLN</sequence>
<feature type="domain" description="Cellulose-binding Sde182 nucleoside hydrolase-like" evidence="2">
    <location>
        <begin position="45"/>
        <end position="286"/>
    </location>
</feature>
<dbReference type="InterPro" id="IPR036452">
    <property type="entry name" value="Ribo_hydro-like"/>
</dbReference>
<dbReference type="GO" id="GO:0016799">
    <property type="term" value="F:hydrolase activity, hydrolyzing N-glycosyl compounds"/>
    <property type="evidence" value="ECO:0007669"/>
    <property type="project" value="InterPro"/>
</dbReference>